<feature type="region of interest" description="Disordered" evidence="2">
    <location>
        <begin position="337"/>
        <end position="357"/>
    </location>
</feature>
<comment type="similarity">
    <text evidence="1">Belongs to the CBF/MAK21 family.</text>
</comment>
<feature type="compositionally biased region" description="Basic residues" evidence="2">
    <location>
        <begin position="1"/>
        <end position="11"/>
    </location>
</feature>
<dbReference type="Proteomes" id="UP001165065">
    <property type="component" value="Unassembled WGS sequence"/>
</dbReference>
<dbReference type="Pfam" id="PF03914">
    <property type="entry name" value="CBF"/>
    <property type="match status" value="1"/>
</dbReference>
<dbReference type="EMBL" id="BRYA01000894">
    <property type="protein sequence ID" value="GMI35067.1"/>
    <property type="molecule type" value="Genomic_DNA"/>
</dbReference>
<evidence type="ECO:0000313" key="4">
    <source>
        <dbReference type="EMBL" id="GMI35067.1"/>
    </source>
</evidence>
<feature type="compositionally biased region" description="Basic residues" evidence="2">
    <location>
        <begin position="921"/>
        <end position="931"/>
    </location>
</feature>
<dbReference type="AlphaFoldDB" id="A0A9W7G668"/>
<feature type="compositionally biased region" description="Acidic residues" evidence="2">
    <location>
        <begin position="729"/>
        <end position="749"/>
    </location>
</feature>
<evidence type="ECO:0000259" key="3">
    <source>
        <dbReference type="Pfam" id="PF03914"/>
    </source>
</evidence>
<feature type="compositionally biased region" description="Acidic residues" evidence="2">
    <location>
        <begin position="757"/>
        <end position="811"/>
    </location>
</feature>
<comment type="caution">
    <text evidence="4">The sequence shown here is derived from an EMBL/GenBank/DDBJ whole genome shotgun (WGS) entry which is preliminary data.</text>
</comment>
<dbReference type="PANTHER" id="PTHR12048:SF0">
    <property type="entry name" value="CCAAT_ENHANCER-BINDING PROTEIN ZETA"/>
    <property type="match status" value="1"/>
</dbReference>
<name>A0A9W7G668_9STRA</name>
<dbReference type="OrthoDB" id="28947at2759"/>
<feature type="domain" description="CCAAT-binding factor" evidence="3">
    <location>
        <begin position="409"/>
        <end position="575"/>
    </location>
</feature>
<protein>
    <recommendedName>
        <fullName evidence="3">CCAAT-binding factor domain-containing protein</fullName>
    </recommendedName>
</protein>
<evidence type="ECO:0000313" key="5">
    <source>
        <dbReference type="Proteomes" id="UP001165065"/>
    </source>
</evidence>
<dbReference type="GO" id="GO:0005634">
    <property type="term" value="C:nucleus"/>
    <property type="evidence" value="ECO:0007669"/>
    <property type="project" value="TreeGrafter"/>
</dbReference>
<sequence length="931" mass="103104">MSSEKKRRRGARSKDESNGTTPKGSSRQPIGIIPDGSNWHELSTTIAGAAEISSEDRSPPSDMIKEFRSLADQTYKKETDKFDAWYAANASADDQFLERTARGGGATMSDKISSMVIMIQAHPLYRMSMLDDLLNLATKEKRVATMVGDSLRDLMINNLLPGDRKLVTFDSRPLRKYADGTVKLSPKVLMFWRFEELLKERYSKFLALLRMWLNDTLDNTKKFALHTSCSLLSSAPEQEESLLLMIVNKLGDPSKKAAASAGHQLRRVLESHPNMTTVVCREVQQLAHRPNLAPQSVYNCVIFLNQVTFVKGEMELPRMLVRTYFKLFEMAMIDLSPPPSKSKKGSKSSNKKGVAPTQTGALKSRLLSALLTGVNRAHPYLGTGGLGSDSDDHVDSLYRVVHKASSGASTQALLLLFNFVLGQSPDSSSQAASRFFRALYSRMSDHEMYVGKANTMFFNLVYRAIKADKDSRRKVAMVKRLLHYAMHVPGGAVGGGALFLVAAVMGAEGGAEGEGKSSIRDSMNEFSEGDFNAATRVPEAAFEKEGERGSGGDIGNVWEMGMMKYHFHPSVRKFAEGLEAGGIDYRGDPLKDFQLAPFLDRFSFKNPKSKEKLKKKFRLGESIAERKSGGRGLAVVGGVAVNDPAYLNSKVGVEEEFFYRYMSEKSKRDVIKGVKKGADVNVALEDAEVDNYGDVDADWDDADDSEEEFAQGLAEKLMENHGNGKAHFDEEDVDFSMSSSDEEEDEDLYGEIGSEGREEEDDEEEGRGDEEEDSDGDSEDGSEDDSEDDNGDDDGFMEVLDDSENSEDDDSTGSYELIDAPSSDDEEEVDGEEDDDEEEEGDAFTGMFEDDSEEEEEVEDENDEEQSSKKGKKNKKKRELPSYEEAQALLDADDFWKKRDAAAVEGAKQTSGGAQSEEGTKKKRRKSRKKA</sequence>
<feature type="region of interest" description="Disordered" evidence="2">
    <location>
        <begin position="901"/>
        <end position="931"/>
    </location>
</feature>
<gene>
    <name evidence="4" type="ORF">TrCOL_g13411</name>
</gene>
<organism evidence="4 5">
    <name type="scientific">Triparma columacea</name>
    <dbReference type="NCBI Taxonomy" id="722753"/>
    <lineage>
        <taxon>Eukaryota</taxon>
        <taxon>Sar</taxon>
        <taxon>Stramenopiles</taxon>
        <taxon>Ochrophyta</taxon>
        <taxon>Bolidophyceae</taxon>
        <taxon>Parmales</taxon>
        <taxon>Triparmaceae</taxon>
        <taxon>Triparma</taxon>
    </lineage>
</organism>
<reference evidence="5" key="1">
    <citation type="journal article" date="2023" name="Commun. Biol.">
        <title>Genome analysis of Parmales, the sister group of diatoms, reveals the evolutionary specialization of diatoms from phago-mixotrophs to photoautotrophs.</title>
        <authorList>
            <person name="Ban H."/>
            <person name="Sato S."/>
            <person name="Yoshikawa S."/>
            <person name="Yamada K."/>
            <person name="Nakamura Y."/>
            <person name="Ichinomiya M."/>
            <person name="Sato N."/>
            <person name="Blanc-Mathieu R."/>
            <person name="Endo H."/>
            <person name="Kuwata A."/>
            <person name="Ogata H."/>
        </authorList>
    </citation>
    <scope>NUCLEOTIDE SEQUENCE [LARGE SCALE GENOMIC DNA]</scope>
</reference>
<proteinExistence type="inferred from homology"/>
<keyword evidence="5" id="KW-1185">Reference proteome</keyword>
<feature type="compositionally biased region" description="Basic residues" evidence="2">
    <location>
        <begin position="341"/>
        <end position="350"/>
    </location>
</feature>
<feature type="compositionally biased region" description="Acidic residues" evidence="2">
    <location>
        <begin position="822"/>
        <end position="865"/>
    </location>
</feature>
<evidence type="ECO:0000256" key="1">
    <source>
        <dbReference type="ARBA" id="ARBA00007797"/>
    </source>
</evidence>
<evidence type="ECO:0000256" key="2">
    <source>
        <dbReference type="SAM" id="MobiDB-lite"/>
    </source>
</evidence>
<dbReference type="PANTHER" id="PTHR12048">
    <property type="entry name" value="CCAAT-BINDING FACTOR-RELATED"/>
    <property type="match status" value="1"/>
</dbReference>
<dbReference type="InterPro" id="IPR005612">
    <property type="entry name" value="CCAAT-binding_factor"/>
</dbReference>
<accession>A0A9W7G668</accession>
<feature type="region of interest" description="Disordered" evidence="2">
    <location>
        <begin position="715"/>
        <end position="882"/>
    </location>
</feature>
<feature type="compositionally biased region" description="Polar residues" evidence="2">
    <location>
        <begin position="18"/>
        <end position="28"/>
    </location>
</feature>
<feature type="compositionally biased region" description="Basic residues" evidence="2">
    <location>
        <begin position="869"/>
        <end position="878"/>
    </location>
</feature>
<feature type="region of interest" description="Disordered" evidence="2">
    <location>
        <begin position="1"/>
        <end position="39"/>
    </location>
</feature>
<dbReference type="InterPro" id="IPR040155">
    <property type="entry name" value="CEBPZ/Mak21-like"/>
</dbReference>